<evidence type="ECO:0000259" key="1">
    <source>
        <dbReference type="Pfam" id="PF00248"/>
    </source>
</evidence>
<organism evidence="2">
    <name type="scientific">freshwater metagenome</name>
    <dbReference type="NCBI Taxonomy" id="449393"/>
    <lineage>
        <taxon>unclassified sequences</taxon>
        <taxon>metagenomes</taxon>
        <taxon>ecological metagenomes</taxon>
    </lineage>
</organism>
<gene>
    <name evidence="2" type="ORF">UFOPK3774_00245</name>
</gene>
<protein>
    <submittedName>
        <fullName evidence="2">Unannotated protein</fullName>
    </submittedName>
</protein>
<feature type="domain" description="NADP-dependent oxidoreductase" evidence="1">
    <location>
        <begin position="13"/>
        <end position="307"/>
    </location>
</feature>
<name>A0A6J7ISP8_9ZZZZ</name>
<dbReference type="PANTHER" id="PTHR43364:SF6">
    <property type="entry name" value="OXIDOREDUCTASE-RELATED"/>
    <property type="match status" value="1"/>
</dbReference>
<sequence length="308" mass="33850">MLTLPKTSLVVHPLCLGGNVFGWSADEAQSFQVLDAYFDSAGNFIDTADVYSEWKDGNVGGESETIIGKWQKARKNREKIVIATKVSMLSTRKGLSADNIAAACDDSLRRLQSDYIDIYYAHVDDPDVPQEETLAAFNELVLAGKVRYIAASQHKPDRLRSALEISKRENYASYIGLQDHYNLMERTAYEGGQSDVVGEFGISMLPFFSLARGFLSGKYRKGESVESVRSGGVAAYQNDKGWGVIAALDEIANDIGCSISAVALAWLRAQPHVSTPLASARTVEQVREITQVIDLSKDQLKVLDEITE</sequence>
<accession>A0A6J7ISP8</accession>
<dbReference type="Pfam" id="PF00248">
    <property type="entry name" value="Aldo_ket_red"/>
    <property type="match status" value="1"/>
</dbReference>
<evidence type="ECO:0000313" key="2">
    <source>
        <dbReference type="EMBL" id="CAB4934273.1"/>
    </source>
</evidence>
<dbReference type="InterPro" id="IPR023210">
    <property type="entry name" value="NADP_OxRdtase_dom"/>
</dbReference>
<dbReference type="CDD" id="cd19081">
    <property type="entry name" value="AKR_AKR9C1"/>
    <property type="match status" value="1"/>
</dbReference>
<dbReference type="AlphaFoldDB" id="A0A6J7ISP8"/>
<dbReference type="InterPro" id="IPR036812">
    <property type="entry name" value="NAD(P)_OxRdtase_dom_sf"/>
</dbReference>
<proteinExistence type="predicted"/>
<dbReference type="Gene3D" id="3.20.20.100">
    <property type="entry name" value="NADP-dependent oxidoreductase domain"/>
    <property type="match status" value="1"/>
</dbReference>
<dbReference type="GO" id="GO:0005829">
    <property type="term" value="C:cytosol"/>
    <property type="evidence" value="ECO:0007669"/>
    <property type="project" value="TreeGrafter"/>
</dbReference>
<dbReference type="SUPFAM" id="SSF51430">
    <property type="entry name" value="NAD(P)-linked oxidoreductase"/>
    <property type="match status" value="1"/>
</dbReference>
<dbReference type="InterPro" id="IPR050523">
    <property type="entry name" value="AKR_Detox_Biosynth"/>
</dbReference>
<dbReference type="PANTHER" id="PTHR43364">
    <property type="entry name" value="NADH-SPECIFIC METHYLGLYOXAL REDUCTASE-RELATED"/>
    <property type="match status" value="1"/>
</dbReference>
<reference evidence="2" key="1">
    <citation type="submission" date="2020-05" db="EMBL/GenBank/DDBJ databases">
        <authorList>
            <person name="Chiriac C."/>
            <person name="Salcher M."/>
            <person name="Ghai R."/>
            <person name="Kavagutti S V."/>
        </authorList>
    </citation>
    <scope>NUCLEOTIDE SEQUENCE</scope>
</reference>
<dbReference type="EMBL" id="CAFBNG010000027">
    <property type="protein sequence ID" value="CAB4934273.1"/>
    <property type="molecule type" value="Genomic_DNA"/>
</dbReference>